<dbReference type="PATRIC" id="fig|1872076.5.peg.1179"/>
<dbReference type="InterPro" id="IPR001249">
    <property type="entry name" value="AcCoA_biotinCC"/>
</dbReference>
<dbReference type="InterPro" id="IPR050709">
    <property type="entry name" value="Biotin_Carboxyl_Carrier/Decarb"/>
</dbReference>
<dbReference type="SUPFAM" id="SSF51230">
    <property type="entry name" value="Single hybrid motif"/>
    <property type="match status" value="1"/>
</dbReference>
<dbReference type="PROSITE" id="PS50968">
    <property type="entry name" value="BIOTINYL_LIPOYL"/>
    <property type="match status" value="1"/>
</dbReference>
<dbReference type="GO" id="GO:0006633">
    <property type="term" value="P:fatty acid biosynthetic process"/>
    <property type="evidence" value="ECO:0007669"/>
    <property type="project" value="UniProtKB-UniPathway"/>
</dbReference>
<evidence type="ECO:0000256" key="1">
    <source>
        <dbReference type="ARBA" id="ARBA00003761"/>
    </source>
</evidence>
<comment type="pathway">
    <text evidence="4">Lipid metabolism; fatty acid biosynthesis.</text>
</comment>
<dbReference type="PANTHER" id="PTHR45266:SF3">
    <property type="entry name" value="OXALOACETATE DECARBOXYLASE ALPHA CHAIN"/>
    <property type="match status" value="1"/>
</dbReference>
<accession>A0A1E3XE28</accession>
<evidence type="ECO:0000313" key="6">
    <source>
        <dbReference type="EMBL" id="ODS33858.1"/>
    </source>
</evidence>
<dbReference type="GO" id="GO:0009317">
    <property type="term" value="C:acetyl-CoA carboxylase complex"/>
    <property type="evidence" value="ECO:0007669"/>
    <property type="project" value="InterPro"/>
</dbReference>
<dbReference type="CDD" id="cd06850">
    <property type="entry name" value="biotinyl_domain"/>
    <property type="match status" value="1"/>
</dbReference>
<dbReference type="InterPro" id="IPR011053">
    <property type="entry name" value="Single_hybrid_motif"/>
</dbReference>
<protein>
    <recommendedName>
        <fullName evidence="2 4">Biotin carboxyl carrier protein of acetyl-CoA carboxylase</fullName>
    </recommendedName>
</protein>
<proteinExistence type="predicted"/>
<dbReference type="Proteomes" id="UP000094056">
    <property type="component" value="Unassembled WGS sequence"/>
</dbReference>
<reference evidence="6 7" key="1">
    <citation type="submission" date="2016-07" db="EMBL/GenBank/DDBJ databases">
        <title>Draft genome of Scalindua rubra, obtained from a brine-seawater interface in the Red Sea, sheds light on salt adaptation in anammox bacteria.</title>
        <authorList>
            <person name="Speth D.R."/>
            <person name="Lagkouvardos I."/>
            <person name="Wang Y."/>
            <person name="Qian P.-Y."/>
            <person name="Dutilh B.E."/>
            <person name="Jetten M.S."/>
        </authorList>
    </citation>
    <scope>NUCLEOTIDE SEQUENCE [LARGE SCALE GENOMIC DNA]</scope>
    <source>
        <strain evidence="6">BSI-1</strain>
    </source>
</reference>
<comment type="function">
    <text evidence="1 4">This protein is a component of the acetyl coenzyme A carboxylase complex; first, biotin carboxylase catalyzes the carboxylation of the carrier protein and then the transcarboxylase transfers the carboxyl group to form malonyl-CoA.</text>
</comment>
<dbReference type="InterPro" id="IPR000089">
    <property type="entry name" value="Biotin_lipoyl"/>
</dbReference>
<evidence type="ECO:0000256" key="2">
    <source>
        <dbReference type="ARBA" id="ARBA00017562"/>
    </source>
</evidence>
<dbReference type="EMBL" id="MAYW01000018">
    <property type="protein sequence ID" value="ODS33858.1"/>
    <property type="molecule type" value="Genomic_DNA"/>
</dbReference>
<dbReference type="GO" id="GO:0003989">
    <property type="term" value="F:acetyl-CoA carboxylase activity"/>
    <property type="evidence" value="ECO:0007669"/>
    <property type="project" value="InterPro"/>
</dbReference>
<dbReference type="UniPathway" id="UPA00094"/>
<gene>
    <name evidence="6" type="ORF">SCARUB_01019</name>
</gene>
<evidence type="ECO:0000256" key="4">
    <source>
        <dbReference type="RuleBase" id="RU364072"/>
    </source>
</evidence>
<keyword evidence="4" id="KW-0444">Lipid biosynthesis</keyword>
<dbReference type="PRINTS" id="PR01071">
    <property type="entry name" value="ACOABIOTINCC"/>
</dbReference>
<evidence type="ECO:0000259" key="5">
    <source>
        <dbReference type="PROSITE" id="PS50968"/>
    </source>
</evidence>
<dbReference type="Pfam" id="PF00364">
    <property type="entry name" value="Biotin_lipoyl"/>
    <property type="match status" value="1"/>
</dbReference>
<dbReference type="Gene3D" id="2.40.50.100">
    <property type="match status" value="1"/>
</dbReference>
<dbReference type="PANTHER" id="PTHR45266">
    <property type="entry name" value="OXALOACETATE DECARBOXYLASE ALPHA CHAIN"/>
    <property type="match status" value="1"/>
</dbReference>
<evidence type="ECO:0000256" key="3">
    <source>
        <dbReference type="ARBA" id="ARBA00023267"/>
    </source>
</evidence>
<sequence>MGLIEKVKNLISLMNENNLTEIEVEEEATKIRLKKDKMDSMQTSIQLPSAKPSLQEGTTKYLTSNEGVNLSEIVAPIVGTFYTNAPGAEPYVNIGDEVDEETVVCIIEAMKIMNEVKAEIKGKITEIIIKNGAAVEYGQPLFCVEITEQGG</sequence>
<name>A0A1E3XE28_9BACT</name>
<keyword evidence="3 4" id="KW-0092">Biotin</keyword>
<keyword evidence="4" id="KW-0443">Lipid metabolism</keyword>
<evidence type="ECO:0000313" key="7">
    <source>
        <dbReference type="Proteomes" id="UP000094056"/>
    </source>
</evidence>
<comment type="caution">
    <text evidence="6">The sequence shown here is derived from an EMBL/GenBank/DDBJ whole genome shotgun (WGS) entry which is preliminary data.</text>
</comment>
<keyword evidence="4" id="KW-0276">Fatty acid metabolism</keyword>
<feature type="domain" description="Lipoyl-binding" evidence="5">
    <location>
        <begin position="70"/>
        <end position="145"/>
    </location>
</feature>
<dbReference type="AlphaFoldDB" id="A0A1E3XE28"/>
<dbReference type="NCBIfam" id="TIGR00531">
    <property type="entry name" value="BCCP"/>
    <property type="match status" value="1"/>
</dbReference>
<organism evidence="6 7">
    <name type="scientific">Candidatus Scalindua rubra</name>
    <dbReference type="NCBI Taxonomy" id="1872076"/>
    <lineage>
        <taxon>Bacteria</taxon>
        <taxon>Pseudomonadati</taxon>
        <taxon>Planctomycetota</taxon>
        <taxon>Candidatus Brocadiia</taxon>
        <taxon>Candidatus Brocadiales</taxon>
        <taxon>Candidatus Scalinduaceae</taxon>
        <taxon>Candidatus Scalindua</taxon>
    </lineage>
</organism>
<keyword evidence="4" id="KW-0275">Fatty acid biosynthesis</keyword>